<proteinExistence type="inferred from homology"/>
<evidence type="ECO:0000256" key="8">
    <source>
        <dbReference type="ARBA" id="ARBA00023136"/>
    </source>
</evidence>
<comment type="subcellular location">
    <subcellularLocation>
        <location evidence="2">Cytoplasm</location>
    </subcellularLocation>
    <subcellularLocation>
        <location evidence="1">Nucleus membrane</location>
        <topology evidence="1">Multi-pass membrane protein</topology>
    </subcellularLocation>
</comment>
<evidence type="ECO:0000256" key="10">
    <source>
        <dbReference type="ARBA" id="ARBA00030458"/>
    </source>
</evidence>
<dbReference type="InterPro" id="IPR019168">
    <property type="entry name" value="NEP1-R1"/>
</dbReference>
<dbReference type="PANTHER" id="PTHR20996">
    <property type="entry name" value="NUCLEAR ENVELOPE PHOSPHATASE-REGULATORY SUBUNIT 1"/>
    <property type="match status" value="1"/>
</dbReference>
<reference evidence="12" key="1">
    <citation type="submission" date="2021-02" db="EMBL/GenBank/DDBJ databases">
        <authorList>
            <person name="Nowell W R."/>
        </authorList>
    </citation>
    <scope>NUCLEOTIDE SEQUENCE</scope>
    <source>
        <strain evidence="12">Ploen Becks lab</strain>
    </source>
</reference>
<dbReference type="OrthoDB" id="5786980at2759"/>
<evidence type="ECO:0000256" key="9">
    <source>
        <dbReference type="ARBA" id="ARBA00023242"/>
    </source>
</evidence>
<evidence type="ECO:0000256" key="1">
    <source>
        <dbReference type="ARBA" id="ARBA00004232"/>
    </source>
</evidence>
<keyword evidence="5 11" id="KW-0812">Transmembrane</keyword>
<dbReference type="EMBL" id="CAJNOC010003038">
    <property type="protein sequence ID" value="CAF0964726.1"/>
    <property type="molecule type" value="Genomic_DNA"/>
</dbReference>
<dbReference type="PANTHER" id="PTHR20996:SF1">
    <property type="entry name" value="NUCLEAR ENVELOPE PHOSPHATASE-REGULATORY SUBUNIT 1"/>
    <property type="match status" value="1"/>
</dbReference>
<keyword evidence="4" id="KW-0963">Cytoplasm</keyword>
<evidence type="ECO:0000256" key="3">
    <source>
        <dbReference type="ARBA" id="ARBA00010998"/>
    </source>
</evidence>
<sequence length="123" mass="14200">MDKTSAEDLRSFEKRLTEVVTHLQPSMWRYRILLVTLIILSVFGAWSWLSDPHTAKLTFYDSLLNHMLFTTSFSTLIVLFFFGIHKKIVASSVITGRCRSVLSEYNMSCDDNGRLILRPRPAQ</sequence>
<dbReference type="GO" id="GO:0031965">
    <property type="term" value="C:nuclear membrane"/>
    <property type="evidence" value="ECO:0007669"/>
    <property type="project" value="UniProtKB-SubCell"/>
</dbReference>
<keyword evidence="9" id="KW-0539">Nucleus</keyword>
<evidence type="ECO:0000313" key="13">
    <source>
        <dbReference type="Proteomes" id="UP000663879"/>
    </source>
</evidence>
<dbReference type="AlphaFoldDB" id="A0A814E4W6"/>
<dbReference type="GO" id="GO:0071595">
    <property type="term" value="C:Nem1-Spo7 phosphatase complex"/>
    <property type="evidence" value="ECO:0007669"/>
    <property type="project" value="InterPro"/>
</dbReference>
<comment type="caution">
    <text evidence="12">The sequence shown here is derived from an EMBL/GenBank/DDBJ whole genome shotgun (WGS) entry which is preliminary data.</text>
</comment>
<feature type="transmembrane region" description="Helical" evidence="11">
    <location>
        <begin position="64"/>
        <end position="84"/>
    </location>
</feature>
<keyword evidence="8 11" id="KW-0472">Membrane</keyword>
<comment type="similarity">
    <text evidence="3">Belongs to the CNEP1R1 family.</text>
</comment>
<feature type="transmembrane region" description="Helical" evidence="11">
    <location>
        <begin position="32"/>
        <end position="49"/>
    </location>
</feature>
<evidence type="ECO:0000256" key="4">
    <source>
        <dbReference type="ARBA" id="ARBA00022490"/>
    </source>
</evidence>
<evidence type="ECO:0000313" key="12">
    <source>
        <dbReference type="EMBL" id="CAF0964726.1"/>
    </source>
</evidence>
<evidence type="ECO:0000256" key="11">
    <source>
        <dbReference type="SAM" id="Phobius"/>
    </source>
</evidence>
<accession>A0A814E4W6</accession>
<dbReference type="GO" id="GO:0006629">
    <property type="term" value="P:lipid metabolic process"/>
    <property type="evidence" value="ECO:0007669"/>
    <property type="project" value="UniProtKB-KW"/>
</dbReference>
<evidence type="ECO:0000256" key="5">
    <source>
        <dbReference type="ARBA" id="ARBA00022692"/>
    </source>
</evidence>
<evidence type="ECO:0000256" key="6">
    <source>
        <dbReference type="ARBA" id="ARBA00022989"/>
    </source>
</evidence>
<evidence type="ECO:0000256" key="2">
    <source>
        <dbReference type="ARBA" id="ARBA00004496"/>
    </source>
</evidence>
<protein>
    <recommendedName>
        <fullName evidence="10">Transmembrane protein 188</fullName>
    </recommendedName>
</protein>
<keyword evidence="7" id="KW-0443">Lipid metabolism</keyword>
<organism evidence="12 13">
    <name type="scientific">Brachionus calyciflorus</name>
    <dbReference type="NCBI Taxonomy" id="104777"/>
    <lineage>
        <taxon>Eukaryota</taxon>
        <taxon>Metazoa</taxon>
        <taxon>Spiralia</taxon>
        <taxon>Gnathifera</taxon>
        <taxon>Rotifera</taxon>
        <taxon>Eurotatoria</taxon>
        <taxon>Monogononta</taxon>
        <taxon>Pseudotrocha</taxon>
        <taxon>Ploima</taxon>
        <taxon>Brachionidae</taxon>
        <taxon>Brachionus</taxon>
    </lineage>
</organism>
<dbReference type="Proteomes" id="UP000663879">
    <property type="component" value="Unassembled WGS sequence"/>
</dbReference>
<name>A0A814E4W6_9BILA</name>
<dbReference type="Pfam" id="PF09771">
    <property type="entry name" value="Tmemb_18A"/>
    <property type="match status" value="1"/>
</dbReference>
<keyword evidence="13" id="KW-1185">Reference proteome</keyword>
<gene>
    <name evidence="12" type="ORF">OXX778_LOCUS14606</name>
</gene>
<evidence type="ECO:0000256" key="7">
    <source>
        <dbReference type="ARBA" id="ARBA00023098"/>
    </source>
</evidence>
<dbReference type="GO" id="GO:0005737">
    <property type="term" value="C:cytoplasm"/>
    <property type="evidence" value="ECO:0007669"/>
    <property type="project" value="UniProtKB-SubCell"/>
</dbReference>
<keyword evidence="6 11" id="KW-1133">Transmembrane helix</keyword>